<name>A0ABQ9JED2_9CUCU</name>
<feature type="transmembrane region" description="Helical" evidence="9">
    <location>
        <begin position="122"/>
        <end position="145"/>
    </location>
</feature>
<evidence type="ECO:0000313" key="10">
    <source>
        <dbReference type="EMBL" id="KAJ8975939.1"/>
    </source>
</evidence>
<gene>
    <name evidence="10" type="ORF">NQ317_010874</name>
</gene>
<reference evidence="10" key="1">
    <citation type="journal article" date="2023" name="Insect Mol. Biol.">
        <title>Genome sequencing provides insights into the evolution of gene families encoding plant cell wall-degrading enzymes in longhorned beetles.</title>
        <authorList>
            <person name="Shin N.R."/>
            <person name="Okamura Y."/>
            <person name="Kirsch R."/>
            <person name="Pauchet Y."/>
        </authorList>
    </citation>
    <scope>NUCLEOTIDE SEQUENCE</scope>
    <source>
        <strain evidence="10">MMC_N1</strain>
    </source>
</reference>
<dbReference type="SUPFAM" id="SSF161070">
    <property type="entry name" value="SNF-like"/>
    <property type="match status" value="1"/>
</dbReference>
<comment type="subcellular location">
    <subcellularLocation>
        <location evidence="1">Membrane</location>
        <topology evidence="1">Multi-pass membrane protein</topology>
    </subcellularLocation>
</comment>
<evidence type="ECO:0000256" key="6">
    <source>
        <dbReference type="ARBA" id="ARBA00022989"/>
    </source>
</evidence>
<sequence>MAARSNFSRVRTNLRLCKMVTSRVDKIDLERKPRRQQWSNKLQFILACIGYSVGLNSIWRFPYLCYKSGGAVFLIPYAIIMVFIGGPMLYMELAIGQVTARGPIGALGQLCPLFKGIGLGSALLSFLISTYYSILIAYGAFYFFMSFKSRLPWGDCDHSWNTNKCWMPSQHKNQSKDHFSQSAAEEFYDRKVLQIGNGIEDFLIMRWELFACLIFAWILIYFAIWKSINHLPKFAILQPHFLMYG</sequence>
<keyword evidence="3 8" id="KW-0813">Transport</keyword>
<dbReference type="Pfam" id="PF00209">
    <property type="entry name" value="SNF"/>
    <property type="match status" value="1"/>
</dbReference>
<feature type="transmembrane region" description="Helical" evidence="9">
    <location>
        <begin position="42"/>
        <end position="59"/>
    </location>
</feature>
<dbReference type="InterPro" id="IPR037272">
    <property type="entry name" value="SNS_sf"/>
</dbReference>
<evidence type="ECO:0000256" key="5">
    <source>
        <dbReference type="ARBA" id="ARBA00022847"/>
    </source>
</evidence>
<keyword evidence="11" id="KW-1185">Reference proteome</keyword>
<dbReference type="EMBL" id="JAPWTJ010000747">
    <property type="protein sequence ID" value="KAJ8975939.1"/>
    <property type="molecule type" value="Genomic_DNA"/>
</dbReference>
<evidence type="ECO:0000256" key="8">
    <source>
        <dbReference type="RuleBase" id="RU003732"/>
    </source>
</evidence>
<dbReference type="PANTHER" id="PTHR11616">
    <property type="entry name" value="SODIUM/CHLORIDE DEPENDENT TRANSPORTER"/>
    <property type="match status" value="1"/>
</dbReference>
<keyword evidence="5 8" id="KW-0769">Symport</keyword>
<evidence type="ECO:0000256" key="9">
    <source>
        <dbReference type="SAM" id="Phobius"/>
    </source>
</evidence>
<evidence type="ECO:0000256" key="1">
    <source>
        <dbReference type="ARBA" id="ARBA00004141"/>
    </source>
</evidence>
<dbReference type="PROSITE" id="PS50267">
    <property type="entry name" value="NA_NEUROTRAN_SYMP_3"/>
    <property type="match status" value="1"/>
</dbReference>
<evidence type="ECO:0000256" key="2">
    <source>
        <dbReference type="ARBA" id="ARBA00006459"/>
    </source>
</evidence>
<feature type="transmembrane region" description="Helical" evidence="9">
    <location>
        <begin position="204"/>
        <end position="224"/>
    </location>
</feature>
<proteinExistence type="inferred from homology"/>
<keyword evidence="6 9" id="KW-1133">Transmembrane helix</keyword>
<dbReference type="PROSITE" id="PS00610">
    <property type="entry name" value="NA_NEUROTRAN_SYMP_1"/>
    <property type="match status" value="1"/>
</dbReference>
<protein>
    <recommendedName>
        <fullName evidence="8">Transporter</fullName>
    </recommendedName>
</protein>
<organism evidence="10 11">
    <name type="scientific">Molorchus minor</name>
    <dbReference type="NCBI Taxonomy" id="1323400"/>
    <lineage>
        <taxon>Eukaryota</taxon>
        <taxon>Metazoa</taxon>
        <taxon>Ecdysozoa</taxon>
        <taxon>Arthropoda</taxon>
        <taxon>Hexapoda</taxon>
        <taxon>Insecta</taxon>
        <taxon>Pterygota</taxon>
        <taxon>Neoptera</taxon>
        <taxon>Endopterygota</taxon>
        <taxon>Coleoptera</taxon>
        <taxon>Polyphaga</taxon>
        <taxon>Cucujiformia</taxon>
        <taxon>Chrysomeloidea</taxon>
        <taxon>Cerambycidae</taxon>
        <taxon>Lamiinae</taxon>
        <taxon>Monochamini</taxon>
        <taxon>Molorchus</taxon>
    </lineage>
</organism>
<evidence type="ECO:0000256" key="4">
    <source>
        <dbReference type="ARBA" id="ARBA00022692"/>
    </source>
</evidence>
<comment type="caution">
    <text evidence="10">The sequence shown here is derived from an EMBL/GenBank/DDBJ whole genome shotgun (WGS) entry which is preliminary data.</text>
</comment>
<comment type="similarity">
    <text evidence="2 8">Belongs to the sodium:neurotransmitter symporter (SNF) (TC 2.A.22) family.</text>
</comment>
<dbReference type="InterPro" id="IPR000175">
    <property type="entry name" value="Na/ntran_symport"/>
</dbReference>
<dbReference type="PRINTS" id="PR00176">
    <property type="entry name" value="NANEUSMPORT"/>
</dbReference>
<accession>A0ABQ9JED2</accession>
<keyword evidence="4 8" id="KW-0812">Transmembrane</keyword>
<evidence type="ECO:0000313" key="11">
    <source>
        <dbReference type="Proteomes" id="UP001162164"/>
    </source>
</evidence>
<feature type="transmembrane region" description="Helical" evidence="9">
    <location>
        <begin position="71"/>
        <end position="91"/>
    </location>
</feature>
<evidence type="ECO:0000256" key="7">
    <source>
        <dbReference type="ARBA" id="ARBA00023136"/>
    </source>
</evidence>
<dbReference type="Proteomes" id="UP001162164">
    <property type="component" value="Unassembled WGS sequence"/>
</dbReference>
<keyword evidence="7 9" id="KW-0472">Membrane</keyword>
<dbReference type="PANTHER" id="PTHR11616:SF303">
    <property type="entry name" value="SODIUM- AND CHLORIDE-DEPENDENT GABA TRANSPORTER INE"/>
    <property type="match status" value="1"/>
</dbReference>
<evidence type="ECO:0000256" key="3">
    <source>
        <dbReference type="ARBA" id="ARBA00022448"/>
    </source>
</evidence>